<feature type="transmembrane region" description="Helical" evidence="1">
    <location>
        <begin position="48"/>
        <end position="71"/>
    </location>
</feature>
<dbReference type="Proteomes" id="UP000501926">
    <property type="component" value="Chromosome"/>
</dbReference>
<protein>
    <submittedName>
        <fullName evidence="2">Putative membrane protein YrzS</fullName>
    </submittedName>
</protein>
<name>A0A6G7GP54_KUEST</name>
<reference evidence="2 3" key="1">
    <citation type="submission" date="2020-02" db="EMBL/GenBank/DDBJ databases">
        <title>Newly sequenced genome of strain CSTR1 showed variability in Candidatus Kuenenia stuttgartiensis genomes.</title>
        <authorList>
            <person name="Ding C."/>
            <person name="Adrian L."/>
        </authorList>
    </citation>
    <scope>NUCLEOTIDE SEQUENCE [LARGE SCALE GENOMIC DNA]</scope>
    <source>
        <strain evidence="2 3">CSTR1</strain>
    </source>
</reference>
<evidence type="ECO:0000313" key="3">
    <source>
        <dbReference type="Proteomes" id="UP000501926"/>
    </source>
</evidence>
<accession>A0A6G7GP54</accession>
<sequence>MGEFGSFGKVLMITGIILIIAGALFLFVNKIPFLGRLPGDIAVQKKNFSFYFPLTTCIIISIVLSIIMWLLGRK</sequence>
<keyword evidence="1" id="KW-1133">Transmembrane helix</keyword>
<dbReference type="AlphaFoldDB" id="A0A6G7GP54"/>
<dbReference type="InterPro" id="IPR021320">
    <property type="entry name" value="DUF2905"/>
</dbReference>
<organism evidence="2 3">
    <name type="scientific">Kuenenia stuttgartiensis</name>
    <dbReference type="NCBI Taxonomy" id="174633"/>
    <lineage>
        <taxon>Bacteria</taxon>
        <taxon>Pseudomonadati</taxon>
        <taxon>Planctomycetota</taxon>
        <taxon>Candidatus Brocadiia</taxon>
        <taxon>Candidatus Brocadiales</taxon>
        <taxon>Candidatus Brocadiaceae</taxon>
        <taxon>Candidatus Kuenenia</taxon>
    </lineage>
</organism>
<feature type="transmembrane region" description="Helical" evidence="1">
    <location>
        <begin position="7"/>
        <end position="28"/>
    </location>
</feature>
<dbReference type="Pfam" id="PF11146">
    <property type="entry name" value="DUF2905"/>
    <property type="match status" value="1"/>
</dbReference>
<evidence type="ECO:0000313" key="2">
    <source>
        <dbReference type="EMBL" id="QII11162.1"/>
    </source>
</evidence>
<evidence type="ECO:0000256" key="1">
    <source>
        <dbReference type="SAM" id="Phobius"/>
    </source>
</evidence>
<dbReference type="PANTHER" id="PTHR36443">
    <property type="entry name" value="BSR5223 PROTEIN"/>
    <property type="match status" value="1"/>
</dbReference>
<keyword evidence="1" id="KW-0812">Transmembrane</keyword>
<dbReference type="EMBL" id="CP049055">
    <property type="protein sequence ID" value="QII11162.1"/>
    <property type="molecule type" value="Genomic_DNA"/>
</dbReference>
<keyword evidence="1" id="KW-0472">Membrane</keyword>
<dbReference type="PANTHER" id="PTHR36443:SF1">
    <property type="entry name" value="BSR5223 PROTEIN"/>
    <property type="match status" value="1"/>
</dbReference>
<gene>
    <name evidence="2" type="primary">yrzS</name>
    <name evidence="2" type="ORF">KsCSTR_17830</name>
</gene>
<proteinExistence type="predicted"/>
<dbReference type="RefSeq" id="WP_164994752.1">
    <property type="nucleotide sequence ID" value="NZ_CP049055.1"/>
</dbReference>